<evidence type="ECO:0000313" key="5">
    <source>
        <dbReference type="Proteomes" id="UP001140560"/>
    </source>
</evidence>
<evidence type="ECO:0000256" key="1">
    <source>
        <dbReference type="ARBA" id="ARBA00009649"/>
    </source>
</evidence>
<dbReference type="Gene3D" id="3.90.190.10">
    <property type="entry name" value="Protein tyrosine phosphatase superfamily"/>
    <property type="match status" value="1"/>
</dbReference>
<protein>
    <recommendedName>
        <fullName evidence="3">Tyrosine-protein phosphatase domain-containing protein</fullName>
    </recommendedName>
</protein>
<gene>
    <name evidence="4" type="ORF">N0V83_009175</name>
</gene>
<dbReference type="SMART" id="SM00195">
    <property type="entry name" value="DSPc"/>
    <property type="match status" value="1"/>
</dbReference>
<keyword evidence="5" id="KW-1185">Reference proteome</keyword>
<dbReference type="GO" id="GO:1990444">
    <property type="term" value="F:F-box domain binding"/>
    <property type="evidence" value="ECO:0007669"/>
    <property type="project" value="TreeGrafter"/>
</dbReference>
<dbReference type="PANTHER" id="PTHR46588">
    <property type="entry name" value="SERINE/THREONINE/TYROSINE-INTERACTING PROTEIN"/>
    <property type="match status" value="1"/>
</dbReference>
<feature type="domain" description="Tyrosine-protein phosphatase" evidence="3">
    <location>
        <begin position="89"/>
        <end position="246"/>
    </location>
</feature>
<dbReference type="SUPFAM" id="SSF52799">
    <property type="entry name" value="(Phosphotyrosine protein) phosphatases II"/>
    <property type="match status" value="1"/>
</dbReference>
<evidence type="ECO:0000256" key="2">
    <source>
        <dbReference type="SAM" id="MobiDB-lite"/>
    </source>
</evidence>
<dbReference type="PANTHER" id="PTHR46588:SF1">
    <property type="entry name" value="SERINE_THREONINE_TYROSINE-INTERACTING PROTEIN"/>
    <property type="match status" value="1"/>
</dbReference>
<dbReference type="AlphaFoldDB" id="A0A9W8Y1D4"/>
<evidence type="ECO:0000313" key="4">
    <source>
        <dbReference type="EMBL" id="KAJ4364579.1"/>
    </source>
</evidence>
<dbReference type="Proteomes" id="UP001140560">
    <property type="component" value="Unassembled WGS sequence"/>
</dbReference>
<dbReference type="Pfam" id="PF00782">
    <property type="entry name" value="DSPc"/>
    <property type="match status" value="1"/>
</dbReference>
<dbReference type="InterPro" id="IPR029021">
    <property type="entry name" value="Prot-tyrosine_phosphatase-like"/>
</dbReference>
<feature type="compositionally biased region" description="Polar residues" evidence="2">
    <location>
        <begin position="264"/>
        <end position="273"/>
    </location>
</feature>
<dbReference type="OrthoDB" id="10252009at2759"/>
<sequence>MDAPREVTMSGMSGLADAHRRSQHEYSYRLPTPPRIVVPPPTLTTDMPSLAIGSNGAEEVDMSFLKELDLEDIVQKNTLVEWAYERRRQAQMILPWLYLGPMVAARDKAFLEREGITMVLGILSKANSMAGAVQAAKTVCLDVATIEAPNYYDLVARFPQTTSIINTHVARLRQATLEKNGQSTLGKVLVFCESGNEKSAAVVAAYLMDTLGNFDHVKAMQVCQAQRFCVNFDDSIKNILRSHWDIMLARRSVASLASPQQNIPLNGHDQNGTYLHPVHAPTQKRSIDQTRDDEDLAMDDGMDESDALRFAGRDVTPFRDS</sequence>
<dbReference type="CDD" id="cd14498">
    <property type="entry name" value="DSP"/>
    <property type="match status" value="1"/>
</dbReference>
<organism evidence="4 5">
    <name type="scientific">Neocucurbitaria cava</name>
    <dbReference type="NCBI Taxonomy" id="798079"/>
    <lineage>
        <taxon>Eukaryota</taxon>
        <taxon>Fungi</taxon>
        <taxon>Dikarya</taxon>
        <taxon>Ascomycota</taxon>
        <taxon>Pezizomycotina</taxon>
        <taxon>Dothideomycetes</taxon>
        <taxon>Pleosporomycetidae</taxon>
        <taxon>Pleosporales</taxon>
        <taxon>Pleosporineae</taxon>
        <taxon>Cucurbitariaceae</taxon>
        <taxon>Neocucurbitaria</taxon>
    </lineage>
</organism>
<feature type="compositionally biased region" description="Acidic residues" evidence="2">
    <location>
        <begin position="291"/>
        <end position="304"/>
    </location>
</feature>
<comment type="similarity">
    <text evidence="1">Belongs to the protein-tyrosine phosphatase family. Non-receptor class subfamily.</text>
</comment>
<accession>A0A9W8Y1D4</accession>
<dbReference type="GO" id="GO:0140096">
    <property type="term" value="F:catalytic activity, acting on a protein"/>
    <property type="evidence" value="ECO:0007669"/>
    <property type="project" value="UniProtKB-ARBA"/>
</dbReference>
<dbReference type="InterPro" id="IPR020422">
    <property type="entry name" value="TYR_PHOSPHATASE_DUAL_dom"/>
</dbReference>
<dbReference type="GO" id="GO:0062026">
    <property type="term" value="P:negative regulation of SCF-dependent proteasomal ubiquitin-dependent catabolic process"/>
    <property type="evidence" value="ECO:0007669"/>
    <property type="project" value="TreeGrafter"/>
</dbReference>
<feature type="region of interest" description="Disordered" evidence="2">
    <location>
        <begin position="264"/>
        <end position="304"/>
    </location>
</feature>
<dbReference type="GO" id="GO:0070372">
    <property type="term" value="P:regulation of ERK1 and ERK2 cascade"/>
    <property type="evidence" value="ECO:0007669"/>
    <property type="project" value="TreeGrafter"/>
</dbReference>
<dbReference type="InterPro" id="IPR052449">
    <property type="entry name" value="STYX-Interacting_Phosphatase"/>
</dbReference>
<dbReference type="GO" id="GO:0005654">
    <property type="term" value="C:nucleoplasm"/>
    <property type="evidence" value="ECO:0007669"/>
    <property type="project" value="TreeGrafter"/>
</dbReference>
<dbReference type="InterPro" id="IPR000340">
    <property type="entry name" value="Dual-sp_phosphatase_cat-dom"/>
</dbReference>
<dbReference type="EMBL" id="JAPEUY010000017">
    <property type="protein sequence ID" value="KAJ4364579.1"/>
    <property type="molecule type" value="Genomic_DNA"/>
</dbReference>
<evidence type="ECO:0000259" key="3">
    <source>
        <dbReference type="SMART" id="SM00195"/>
    </source>
</evidence>
<comment type="caution">
    <text evidence="4">The sequence shown here is derived from an EMBL/GenBank/DDBJ whole genome shotgun (WGS) entry which is preliminary data.</text>
</comment>
<dbReference type="GO" id="GO:0005737">
    <property type="term" value="C:cytoplasm"/>
    <property type="evidence" value="ECO:0007669"/>
    <property type="project" value="TreeGrafter"/>
</dbReference>
<reference evidence="4" key="1">
    <citation type="submission" date="2022-10" db="EMBL/GenBank/DDBJ databases">
        <title>Tapping the CABI collections for fungal endophytes: first genome assemblies for Collariella, Neodidymelliopsis, Ascochyta clinopodiicola, Didymella pomorum, Didymosphaeria variabile, Neocosmospora piperis and Neocucurbitaria cava.</title>
        <authorList>
            <person name="Hill R."/>
        </authorList>
    </citation>
    <scope>NUCLEOTIDE SEQUENCE</scope>
    <source>
        <strain evidence="4">IMI 356814</strain>
    </source>
</reference>
<name>A0A9W8Y1D4_9PLEO</name>
<proteinExistence type="inferred from homology"/>